<dbReference type="OrthoDB" id="941624at2759"/>
<feature type="region of interest" description="Disordered" evidence="2">
    <location>
        <begin position="69"/>
        <end position="104"/>
    </location>
</feature>
<gene>
    <name evidence="3" type="ORF">D9619_003698</name>
</gene>
<evidence type="ECO:0000256" key="1">
    <source>
        <dbReference type="ARBA" id="ARBA00006218"/>
    </source>
</evidence>
<proteinExistence type="inferred from homology"/>
<dbReference type="EMBL" id="JAACJJ010000056">
    <property type="protein sequence ID" value="KAF5312949.1"/>
    <property type="molecule type" value="Genomic_DNA"/>
</dbReference>
<keyword evidence="4" id="KW-1185">Reference proteome</keyword>
<sequence>MASTQMPPATSLAALADPPTRQIDGAAMDYFLIEMVAALRESAAVATARAKQVEQEMIEAGLLPHPIPVPTSLKKDSSARDSVTSLVSRTGSAAGKGTLDEEEEPVRQRLEAIGMHVGANFSERLCRDRPMFTETLDAIKFICKDIWAACWDKQVDNLRTNHRGVYVLQDNAFKPIARLSSWESRAEAIKKARVYAAMPAGIIRGALARLGYAGTVVPEITSMPQCTFQVKLPKNA</sequence>
<dbReference type="GO" id="GO:0006888">
    <property type="term" value="P:endoplasmic reticulum to Golgi vesicle-mediated transport"/>
    <property type="evidence" value="ECO:0007669"/>
    <property type="project" value="TreeGrafter"/>
</dbReference>
<dbReference type="GO" id="GO:0030008">
    <property type="term" value="C:TRAPP complex"/>
    <property type="evidence" value="ECO:0007669"/>
    <property type="project" value="TreeGrafter"/>
</dbReference>
<dbReference type="AlphaFoldDB" id="A0A8H5AXT7"/>
<protein>
    <recommendedName>
        <fullName evidence="5">Trafficking protein particle complex subunit 6B</fullName>
    </recommendedName>
</protein>
<dbReference type="InterPro" id="IPR007194">
    <property type="entry name" value="TRAPP_component"/>
</dbReference>
<dbReference type="Proteomes" id="UP000567179">
    <property type="component" value="Unassembled WGS sequence"/>
</dbReference>
<feature type="compositionally biased region" description="Polar residues" evidence="2">
    <location>
        <begin position="80"/>
        <end position="91"/>
    </location>
</feature>
<dbReference type="PANTHER" id="PTHR12817:SF0">
    <property type="entry name" value="GEO08327P1"/>
    <property type="match status" value="1"/>
</dbReference>
<comment type="similarity">
    <text evidence="1">Belongs to the TRAPP small subunits family. BET3 subfamily.</text>
</comment>
<evidence type="ECO:0000313" key="4">
    <source>
        <dbReference type="Proteomes" id="UP000567179"/>
    </source>
</evidence>
<comment type="caution">
    <text evidence="3">The sequence shown here is derived from an EMBL/GenBank/DDBJ whole genome shotgun (WGS) entry which is preliminary data.</text>
</comment>
<organism evidence="3 4">
    <name type="scientific">Psilocybe cf. subviscida</name>
    <dbReference type="NCBI Taxonomy" id="2480587"/>
    <lineage>
        <taxon>Eukaryota</taxon>
        <taxon>Fungi</taxon>
        <taxon>Dikarya</taxon>
        <taxon>Basidiomycota</taxon>
        <taxon>Agaricomycotina</taxon>
        <taxon>Agaricomycetes</taxon>
        <taxon>Agaricomycetidae</taxon>
        <taxon>Agaricales</taxon>
        <taxon>Agaricineae</taxon>
        <taxon>Strophariaceae</taxon>
        <taxon>Psilocybe</taxon>
    </lineage>
</organism>
<evidence type="ECO:0000256" key="2">
    <source>
        <dbReference type="SAM" id="MobiDB-lite"/>
    </source>
</evidence>
<evidence type="ECO:0000313" key="3">
    <source>
        <dbReference type="EMBL" id="KAF5312949.1"/>
    </source>
</evidence>
<dbReference type="SUPFAM" id="SSF111126">
    <property type="entry name" value="Ligand-binding domain in the NO signalling and Golgi transport"/>
    <property type="match status" value="1"/>
</dbReference>
<accession>A0A8H5AXT7</accession>
<dbReference type="CDD" id="cd14944">
    <property type="entry name" value="TRAPPC6A_Trs33"/>
    <property type="match status" value="1"/>
</dbReference>
<dbReference type="InterPro" id="IPR037992">
    <property type="entry name" value="TRAPPC6/Trs33"/>
</dbReference>
<dbReference type="InterPro" id="IPR024096">
    <property type="entry name" value="NO_sig/Golgi_transp_ligand-bd"/>
</dbReference>
<reference evidence="3 4" key="1">
    <citation type="journal article" date="2020" name="ISME J.">
        <title>Uncovering the hidden diversity of litter-decomposition mechanisms in mushroom-forming fungi.</title>
        <authorList>
            <person name="Floudas D."/>
            <person name="Bentzer J."/>
            <person name="Ahren D."/>
            <person name="Johansson T."/>
            <person name="Persson P."/>
            <person name="Tunlid A."/>
        </authorList>
    </citation>
    <scope>NUCLEOTIDE SEQUENCE [LARGE SCALE GENOMIC DNA]</scope>
    <source>
        <strain evidence="3 4">CBS 101986</strain>
    </source>
</reference>
<dbReference type="PANTHER" id="PTHR12817">
    <property type="entry name" value="TRAFFICKING PROTEIN PARTICLE COMPLEX SUBUNIT 6B"/>
    <property type="match status" value="1"/>
</dbReference>
<dbReference type="Gene3D" id="3.30.1380.20">
    <property type="entry name" value="Trafficking protein particle complex subunit 3"/>
    <property type="match status" value="1"/>
</dbReference>
<name>A0A8H5AXT7_9AGAR</name>
<evidence type="ECO:0008006" key="5">
    <source>
        <dbReference type="Google" id="ProtNLM"/>
    </source>
</evidence>
<dbReference type="Pfam" id="PF04051">
    <property type="entry name" value="TRAPP"/>
    <property type="match status" value="1"/>
</dbReference>
<dbReference type="GO" id="GO:0005802">
    <property type="term" value="C:trans-Golgi network"/>
    <property type="evidence" value="ECO:0007669"/>
    <property type="project" value="TreeGrafter"/>
</dbReference>
<dbReference type="GO" id="GO:0005801">
    <property type="term" value="C:cis-Golgi network"/>
    <property type="evidence" value="ECO:0007669"/>
    <property type="project" value="TreeGrafter"/>
</dbReference>